<keyword evidence="3" id="KW-1185">Reference proteome</keyword>
<keyword evidence="1" id="KW-0472">Membrane</keyword>
<sequence>MGILLLVFGVGAAGWGAMFLFDLRGATGKAVARRNAVRAVTGARNLDLRLTEPSRLGAWFFRVVGGIGLLGGLFLGFIGLALTLAE</sequence>
<keyword evidence="1" id="KW-0812">Transmembrane</keyword>
<comment type="caution">
    <text evidence="2">The sequence shown here is derived from an EMBL/GenBank/DDBJ whole genome shotgun (WGS) entry which is preliminary data.</text>
</comment>
<feature type="transmembrane region" description="Helical" evidence="1">
    <location>
        <begin position="56"/>
        <end position="85"/>
    </location>
</feature>
<evidence type="ECO:0000313" key="3">
    <source>
        <dbReference type="Proteomes" id="UP000265325"/>
    </source>
</evidence>
<protein>
    <submittedName>
        <fullName evidence="2">Uncharacterized protein</fullName>
    </submittedName>
</protein>
<evidence type="ECO:0000256" key="1">
    <source>
        <dbReference type="SAM" id="Phobius"/>
    </source>
</evidence>
<dbReference type="AlphaFoldDB" id="A0A2P2GF75"/>
<evidence type="ECO:0000313" key="2">
    <source>
        <dbReference type="EMBL" id="KKZ70143.1"/>
    </source>
</evidence>
<dbReference type="EMBL" id="LAQS01000067">
    <property type="protein sequence ID" value="KKZ70143.1"/>
    <property type="molecule type" value="Genomic_DNA"/>
</dbReference>
<gene>
    <name evidence="2" type="ORF">VO63_30570</name>
</gene>
<name>A0A2P2GF75_STREW</name>
<reference evidence="2 3" key="1">
    <citation type="submission" date="2015-05" db="EMBL/GenBank/DDBJ databases">
        <title>Draft Genome assembly of Streptomyces showdoensis.</title>
        <authorList>
            <person name="Thapa K.K."/>
            <person name="Metsa-Ketela M."/>
        </authorList>
    </citation>
    <scope>NUCLEOTIDE SEQUENCE [LARGE SCALE GENOMIC DNA]</scope>
    <source>
        <strain evidence="2 3">ATCC 15227</strain>
    </source>
</reference>
<dbReference type="Proteomes" id="UP000265325">
    <property type="component" value="Unassembled WGS sequence"/>
</dbReference>
<organism evidence="2 3">
    <name type="scientific">Streptomyces showdoensis</name>
    <dbReference type="NCBI Taxonomy" id="68268"/>
    <lineage>
        <taxon>Bacteria</taxon>
        <taxon>Bacillati</taxon>
        <taxon>Actinomycetota</taxon>
        <taxon>Actinomycetes</taxon>
        <taxon>Kitasatosporales</taxon>
        <taxon>Streptomycetaceae</taxon>
        <taxon>Streptomyces</taxon>
    </lineage>
</organism>
<accession>A0A2P2GF75</accession>
<keyword evidence="1" id="KW-1133">Transmembrane helix</keyword>
<proteinExistence type="predicted"/>